<evidence type="ECO:0000256" key="5">
    <source>
        <dbReference type="ARBA" id="ARBA00013189"/>
    </source>
</evidence>
<evidence type="ECO:0000256" key="8">
    <source>
        <dbReference type="ARBA" id="ARBA00023235"/>
    </source>
</evidence>
<dbReference type="Gene3D" id="3.90.25.10">
    <property type="entry name" value="UDP-galactose 4-epimerase, domain 1"/>
    <property type="match status" value="1"/>
</dbReference>
<comment type="catalytic activity">
    <reaction evidence="1 10">
        <text>UDP-alpha-D-glucose = UDP-alpha-D-galactose</text>
        <dbReference type="Rhea" id="RHEA:22168"/>
        <dbReference type="ChEBI" id="CHEBI:58885"/>
        <dbReference type="ChEBI" id="CHEBI:66914"/>
        <dbReference type="EC" id="5.1.3.2"/>
    </reaction>
</comment>
<dbReference type="Pfam" id="PF01370">
    <property type="entry name" value="Epimerase"/>
    <property type="match status" value="1"/>
</dbReference>
<keyword evidence="13" id="KW-1185">Reference proteome</keyword>
<dbReference type="NCBIfam" id="TIGR01179">
    <property type="entry name" value="galE"/>
    <property type="match status" value="1"/>
</dbReference>
<evidence type="ECO:0000256" key="9">
    <source>
        <dbReference type="ARBA" id="ARBA00023277"/>
    </source>
</evidence>
<comment type="similarity">
    <text evidence="4 10">Belongs to the NAD(P)-dependent epimerase/dehydratase family.</text>
</comment>
<dbReference type="UniPathway" id="UPA00214"/>
<proteinExistence type="inferred from homology"/>
<evidence type="ECO:0000256" key="2">
    <source>
        <dbReference type="ARBA" id="ARBA00001911"/>
    </source>
</evidence>
<comment type="subunit">
    <text evidence="10">Homodimer.</text>
</comment>
<dbReference type="InterPro" id="IPR005886">
    <property type="entry name" value="UDP_G4E"/>
</dbReference>
<keyword evidence="8 10" id="KW-0413">Isomerase</keyword>
<evidence type="ECO:0000256" key="3">
    <source>
        <dbReference type="ARBA" id="ARBA00004947"/>
    </source>
</evidence>
<comment type="pathway">
    <text evidence="3 10">Carbohydrate metabolism; galactose metabolism.</text>
</comment>
<protein>
    <recommendedName>
        <fullName evidence="6 10">UDP-glucose 4-epimerase</fullName>
        <ecNumber evidence="5 10">5.1.3.2</ecNumber>
    </recommendedName>
</protein>
<evidence type="ECO:0000256" key="10">
    <source>
        <dbReference type="RuleBase" id="RU366046"/>
    </source>
</evidence>
<dbReference type="InterPro" id="IPR036291">
    <property type="entry name" value="NAD(P)-bd_dom_sf"/>
</dbReference>
<comment type="caution">
    <text evidence="12">The sequence shown here is derived from an EMBL/GenBank/DDBJ whole genome shotgun (WGS) entry which is preliminary data.</text>
</comment>
<reference evidence="12 13" key="1">
    <citation type="submission" date="2020-02" db="EMBL/GenBank/DDBJ databases">
        <title>Genome sequence of strain CCNWXJ40-4.</title>
        <authorList>
            <person name="Gao J."/>
            <person name="Sun J."/>
        </authorList>
    </citation>
    <scope>NUCLEOTIDE SEQUENCE [LARGE SCALE GENOMIC DNA]</scope>
    <source>
        <strain evidence="12 13">CCNWXJ 40-4</strain>
    </source>
</reference>
<dbReference type="GO" id="GO:0003978">
    <property type="term" value="F:UDP-glucose 4-epimerase activity"/>
    <property type="evidence" value="ECO:0007669"/>
    <property type="project" value="UniProtKB-UniRule"/>
</dbReference>
<evidence type="ECO:0000256" key="1">
    <source>
        <dbReference type="ARBA" id="ARBA00000083"/>
    </source>
</evidence>
<evidence type="ECO:0000259" key="11">
    <source>
        <dbReference type="Pfam" id="PF01370"/>
    </source>
</evidence>
<comment type="cofactor">
    <cofactor evidence="2 10">
        <name>NAD(+)</name>
        <dbReference type="ChEBI" id="CHEBI:57540"/>
    </cofactor>
</comment>
<name>A0A6G4WC96_9HYPH</name>
<gene>
    <name evidence="12" type="primary">galE</name>
    <name evidence="12" type="ORF">G6N73_13610</name>
</gene>
<evidence type="ECO:0000313" key="12">
    <source>
        <dbReference type="EMBL" id="NGO52204.1"/>
    </source>
</evidence>
<accession>A0A6G4WC96</accession>
<organism evidence="12 13">
    <name type="scientific">Allomesorhizobium camelthorni</name>
    <dbReference type="NCBI Taxonomy" id="475069"/>
    <lineage>
        <taxon>Bacteria</taxon>
        <taxon>Pseudomonadati</taxon>
        <taxon>Pseudomonadota</taxon>
        <taxon>Alphaproteobacteria</taxon>
        <taxon>Hyphomicrobiales</taxon>
        <taxon>Phyllobacteriaceae</taxon>
        <taxon>Allomesorhizobium</taxon>
    </lineage>
</organism>
<dbReference type="RefSeq" id="WP_165028383.1">
    <property type="nucleotide sequence ID" value="NZ_JAAKZF010000015.1"/>
</dbReference>
<dbReference type="PANTHER" id="PTHR43725">
    <property type="entry name" value="UDP-GLUCOSE 4-EPIMERASE"/>
    <property type="match status" value="1"/>
</dbReference>
<evidence type="ECO:0000256" key="4">
    <source>
        <dbReference type="ARBA" id="ARBA00007637"/>
    </source>
</evidence>
<dbReference type="Proteomes" id="UP001642900">
    <property type="component" value="Unassembled WGS sequence"/>
</dbReference>
<dbReference type="CDD" id="cd05247">
    <property type="entry name" value="UDP_G4E_1_SDR_e"/>
    <property type="match status" value="1"/>
</dbReference>
<dbReference type="AlphaFoldDB" id="A0A6G4WC96"/>
<evidence type="ECO:0000313" key="13">
    <source>
        <dbReference type="Proteomes" id="UP001642900"/>
    </source>
</evidence>
<keyword evidence="7 10" id="KW-0520">NAD</keyword>
<keyword evidence="9 10" id="KW-0119">Carbohydrate metabolism</keyword>
<sequence>MSVLVTGGAGYIGSHMVWELLDAGEEMVVLDRLSTGFEWAVAPEAKLVVGDVADGELVGSLIREHSVDAIIHFAGSIVVPESVTDPLGYYENNTCKTRALIETAVRGGVPNFIFSSTAAVYGAAGLEPVREDARLAPESPYGLSKLMSEWMLRDAAAAHGIRYTALRYFNVAGADPKGRTGQSTPGATHLIKVASETALGKRPSMQVFGTDYPTPDGTCVRDYIHVSDLVAAHRLALERLRAGGDSLVANCGYSHGYSVLEVIESVRRVFGGDFDVKVGGRRPGDAASVIANSDLARREFGWTPAHDDLDAIVGDALSWERKLTGKNSVRG</sequence>
<evidence type="ECO:0000256" key="6">
    <source>
        <dbReference type="ARBA" id="ARBA00018569"/>
    </source>
</evidence>
<dbReference type="EMBL" id="JAAKZF010000015">
    <property type="protein sequence ID" value="NGO52204.1"/>
    <property type="molecule type" value="Genomic_DNA"/>
</dbReference>
<dbReference type="PANTHER" id="PTHR43725:SF53">
    <property type="entry name" value="UDP-ARABINOSE 4-EPIMERASE 1"/>
    <property type="match status" value="1"/>
</dbReference>
<dbReference type="EC" id="5.1.3.2" evidence="5 10"/>
<feature type="domain" description="NAD-dependent epimerase/dehydratase" evidence="11">
    <location>
        <begin position="3"/>
        <end position="252"/>
    </location>
</feature>
<dbReference type="GO" id="GO:0033499">
    <property type="term" value="P:galactose catabolic process via UDP-galactose, Leloir pathway"/>
    <property type="evidence" value="ECO:0007669"/>
    <property type="project" value="TreeGrafter"/>
</dbReference>
<evidence type="ECO:0000256" key="7">
    <source>
        <dbReference type="ARBA" id="ARBA00023027"/>
    </source>
</evidence>
<dbReference type="InterPro" id="IPR001509">
    <property type="entry name" value="Epimerase_deHydtase"/>
</dbReference>
<dbReference type="SUPFAM" id="SSF51735">
    <property type="entry name" value="NAD(P)-binding Rossmann-fold domains"/>
    <property type="match status" value="1"/>
</dbReference>
<dbReference type="Gene3D" id="3.40.50.720">
    <property type="entry name" value="NAD(P)-binding Rossmann-like Domain"/>
    <property type="match status" value="1"/>
</dbReference>